<feature type="transmembrane region" description="Helical" evidence="5">
    <location>
        <begin position="100"/>
        <end position="119"/>
    </location>
</feature>
<dbReference type="Proteomes" id="UP001432014">
    <property type="component" value="Chromosome"/>
</dbReference>
<proteinExistence type="predicted"/>
<evidence type="ECO:0000256" key="2">
    <source>
        <dbReference type="ARBA" id="ARBA00022692"/>
    </source>
</evidence>
<dbReference type="RefSeq" id="WP_329500266.1">
    <property type="nucleotide sequence ID" value="NZ_CP108460.1"/>
</dbReference>
<evidence type="ECO:0000256" key="3">
    <source>
        <dbReference type="ARBA" id="ARBA00022989"/>
    </source>
</evidence>
<dbReference type="Pfam" id="PF13564">
    <property type="entry name" value="DoxX_2"/>
    <property type="match status" value="1"/>
</dbReference>
<keyword evidence="3 5" id="KW-1133">Transmembrane helix</keyword>
<feature type="transmembrane region" description="Helical" evidence="5">
    <location>
        <begin position="6"/>
        <end position="24"/>
    </location>
</feature>
<evidence type="ECO:0000256" key="1">
    <source>
        <dbReference type="ARBA" id="ARBA00004141"/>
    </source>
</evidence>
<comment type="subcellular location">
    <subcellularLocation>
        <location evidence="1">Membrane</location>
        <topology evidence="1">Multi-pass membrane protein</topology>
    </subcellularLocation>
</comment>
<name>A0ABZ1W2U1_9ACTN</name>
<keyword evidence="4 5" id="KW-0472">Membrane</keyword>
<reference evidence="6 7" key="1">
    <citation type="submission" date="2022-10" db="EMBL/GenBank/DDBJ databases">
        <title>The complete genomes of actinobacterial strains from the NBC collection.</title>
        <authorList>
            <person name="Joergensen T.S."/>
            <person name="Alvarez Arevalo M."/>
            <person name="Sterndorff E.B."/>
            <person name="Faurdal D."/>
            <person name="Vuksanovic O."/>
            <person name="Mourched A.-S."/>
            <person name="Charusanti P."/>
            <person name="Shaw S."/>
            <person name="Blin K."/>
            <person name="Weber T."/>
        </authorList>
    </citation>
    <scope>NUCLEOTIDE SEQUENCE [LARGE SCALE GENOMIC DNA]</scope>
    <source>
        <strain evidence="6 7">NBC_01247</strain>
    </source>
</reference>
<protein>
    <submittedName>
        <fullName evidence="6">DoxX family protein</fullName>
    </submittedName>
</protein>
<feature type="transmembrane region" description="Helical" evidence="5">
    <location>
        <begin position="73"/>
        <end position="93"/>
    </location>
</feature>
<evidence type="ECO:0000256" key="4">
    <source>
        <dbReference type="ARBA" id="ARBA00023136"/>
    </source>
</evidence>
<keyword evidence="2 5" id="KW-0812">Transmembrane</keyword>
<dbReference type="EMBL" id="CP108482">
    <property type="protein sequence ID" value="WUS55150.1"/>
    <property type="molecule type" value="Genomic_DNA"/>
</dbReference>
<organism evidence="6 7">
    <name type="scientific">Kitasatospora herbaricolor</name>
    <dbReference type="NCBI Taxonomy" id="68217"/>
    <lineage>
        <taxon>Bacteria</taxon>
        <taxon>Bacillati</taxon>
        <taxon>Actinomycetota</taxon>
        <taxon>Actinomycetes</taxon>
        <taxon>Kitasatosporales</taxon>
        <taxon>Streptomycetaceae</taxon>
        <taxon>Kitasatospora</taxon>
    </lineage>
</organism>
<accession>A0ABZ1W2U1</accession>
<evidence type="ECO:0000313" key="6">
    <source>
        <dbReference type="EMBL" id="WUS55150.1"/>
    </source>
</evidence>
<keyword evidence="7" id="KW-1185">Reference proteome</keyword>
<gene>
    <name evidence="6" type="ORF">OG469_06265</name>
</gene>
<feature type="transmembrane region" description="Helical" evidence="5">
    <location>
        <begin position="45"/>
        <end position="67"/>
    </location>
</feature>
<dbReference type="InterPro" id="IPR032808">
    <property type="entry name" value="DoxX"/>
</dbReference>
<evidence type="ECO:0000313" key="7">
    <source>
        <dbReference type="Proteomes" id="UP001432014"/>
    </source>
</evidence>
<sequence>MNIALWIIAGLLAVAFLAAGLMKATQPREKLAASGMTWATDFSAGSVKAIGAVEALGALGLILPAALNIAPALVAWAATGLALTMIGAAAVHLRRGEAKAVPPSLVLLVLAAVVAWGRFGPQAF</sequence>
<evidence type="ECO:0000256" key="5">
    <source>
        <dbReference type="SAM" id="Phobius"/>
    </source>
</evidence>